<dbReference type="PANTHER" id="PTHR45845:SF3">
    <property type="entry name" value="PURATROPHIN-1-LIKE, ISOFORM A"/>
    <property type="match status" value="1"/>
</dbReference>
<accession>A0AAD8ES95</accession>
<dbReference type="Proteomes" id="UP001233999">
    <property type="component" value="Unassembled WGS sequence"/>
</dbReference>
<evidence type="ECO:0000313" key="2">
    <source>
        <dbReference type="Proteomes" id="UP001233999"/>
    </source>
</evidence>
<proteinExistence type="predicted"/>
<dbReference type="PANTHER" id="PTHR45845">
    <property type="entry name" value="RHO GUANINE NUCLEOTIDE EXCHANGE FACTOR-RELATED"/>
    <property type="match status" value="1"/>
</dbReference>
<organism evidence="1 2">
    <name type="scientific">Diploptera punctata</name>
    <name type="common">Pacific beetle cockroach</name>
    <dbReference type="NCBI Taxonomy" id="6984"/>
    <lineage>
        <taxon>Eukaryota</taxon>
        <taxon>Metazoa</taxon>
        <taxon>Ecdysozoa</taxon>
        <taxon>Arthropoda</taxon>
        <taxon>Hexapoda</taxon>
        <taxon>Insecta</taxon>
        <taxon>Pterygota</taxon>
        <taxon>Neoptera</taxon>
        <taxon>Polyneoptera</taxon>
        <taxon>Dictyoptera</taxon>
        <taxon>Blattodea</taxon>
        <taxon>Blaberoidea</taxon>
        <taxon>Blaberidae</taxon>
        <taxon>Diplopterinae</taxon>
        <taxon>Diploptera</taxon>
    </lineage>
</organism>
<reference evidence="1" key="2">
    <citation type="submission" date="2023-05" db="EMBL/GenBank/DDBJ databases">
        <authorList>
            <person name="Fouks B."/>
        </authorList>
    </citation>
    <scope>NUCLEOTIDE SEQUENCE</scope>
    <source>
        <strain evidence="1">Stay&amp;Tobe</strain>
        <tissue evidence="1">Testes</tissue>
    </source>
</reference>
<feature type="non-terminal residue" evidence="1">
    <location>
        <position position="1"/>
    </location>
</feature>
<sequence length="79" mass="9294">RHLCPILRNKCDVASLVDRYFSTLYSNFSRVRPVLVRQARDLLVCTYHGNLMRFERDFCVLAAQLLEEVRSTADRKMSE</sequence>
<evidence type="ECO:0000313" key="1">
    <source>
        <dbReference type="EMBL" id="KAJ9600446.1"/>
    </source>
</evidence>
<name>A0AAD8ES95_DIPPU</name>
<dbReference type="EMBL" id="JASPKZ010000419">
    <property type="protein sequence ID" value="KAJ9600446.1"/>
    <property type="molecule type" value="Genomic_DNA"/>
</dbReference>
<protein>
    <submittedName>
        <fullName evidence="1">Uncharacterized protein</fullName>
    </submittedName>
</protein>
<keyword evidence="2" id="KW-1185">Reference proteome</keyword>
<dbReference type="InterPro" id="IPR052231">
    <property type="entry name" value="Rho_GEF_signaling-related"/>
</dbReference>
<dbReference type="AlphaFoldDB" id="A0AAD8ES95"/>
<feature type="non-terminal residue" evidence="1">
    <location>
        <position position="79"/>
    </location>
</feature>
<gene>
    <name evidence="1" type="ORF">L9F63_009216</name>
</gene>
<comment type="caution">
    <text evidence="1">The sequence shown here is derived from an EMBL/GenBank/DDBJ whole genome shotgun (WGS) entry which is preliminary data.</text>
</comment>
<reference evidence="1" key="1">
    <citation type="journal article" date="2023" name="IScience">
        <title>Live-bearing cockroach genome reveals convergent evolutionary mechanisms linked to viviparity in insects and beyond.</title>
        <authorList>
            <person name="Fouks B."/>
            <person name="Harrison M.C."/>
            <person name="Mikhailova A.A."/>
            <person name="Marchal E."/>
            <person name="English S."/>
            <person name="Carruthers M."/>
            <person name="Jennings E.C."/>
            <person name="Chiamaka E.L."/>
            <person name="Frigard R.A."/>
            <person name="Pippel M."/>
            <person name="Attardo G.M."/>
            <person name="Benoit J.B."/>
            <person name="Bornberg-Bauer E."/>
            <person name="Tobe S.S."/>
        </authorList>
    </citation>
    <scope>NUCLEOTIDE SEQUENCE</scope>
    <source>
        <strain evidence="1">Stay&amp;Tobe</strain>
    </source>
</reference>